<sequence length="274" mass="29981">MTSSSLRPVRIGVQIAPQHSTYTEIRDTLTTLEELGVDVAFNWDHFYPLSGDPEGTHFEGWSMLAAWAEQTTTIEFGPLVTCNTYRNPDLLADMARTVDHISAKNGAAGRLIFGIGSGWFERDYDEYGYEFGTVGQRLDALAEAMPRIESRWSKLTPPPTRKIPVLIGGGGEKKTLRIVAKHADIWHSFADTETLERKLGILRSHCEEIGRDFDEIEISTGASVRAGVGSSDTDALDAQHALGATLFTLGISGPGLDASQVTDLLAWRDAKNAD</sequence>
<evidence type="ECO:0000259" key="5">
    <source>
        <dbReference type="Pfam" id="PF00296"/>
    </source>
</evidence>
<dbReference type="OrthoDB" id="143323at2"/>
<dbReference type="InterPro" id="IPR036661">
    <property type="entry name" value="Luciferase-like_sf"/>
</dbReference>
<dbReference type="EMBL" id="NBWZ01000001">
    <property type="protein sequence ID" value="RFA08707.1"/>
    <property type="molecule type" value="Genomic_DNA"/>
</dbReference>
<keyword evidence="1" id="KW-0285">Flavoprotein</keyword>
<dbReference type="PANTHER" id="PTHR42847:SF8">
    <property type="entry name" value="CONSERVED PROTEIN"/>
    <property type="match status" value="1"/>
</dbReference>
<accession>A0A3E0VIL8</accession>
<dbReference type="AlphaFoldDB" id="A0A3E0VIL8"/>
<dbReference type="PANTHER" id="PTHR42847">
    <property type="entry name" value="ALKANESULFONATE MONOOXYGENASE"/>
    <property type="match status" value="1"/>
</dbReference>
<dbReference type="Pfam" id="PF00296">
    <property type="entry name" value="Bac_luciferase"/>
    <property type="match status" value="1"/>
</dbReference>
<evidence type="ECO:0000256" key="1">
    <source>
        <dbReference type="ARBA" id="ARBA00022630"/>
    </source>
</evidence>
<keyword evidence="3" id="KW-0560">Oxidoreductase</keyword>
<dbReference type="NCBIfam" id="TIGR03856">
    <property type="entry name" value="F420_MSMEG_2906"/>
    <property type="match status" value="1"/>
</dbReference>
<keyword evidence="7" id="KW-1185">Reference proteome</keyword>
<name>A0A3E0VIL8_9MICO</name>
<dbReference type="SUPFAM" id="SSF51679">
    <property type="entry name" value="Bacterial luciferase-like"/>
    <property type="match status" value="1"/>
</dbReference>
<evidence type="ECO:0000313" key="6">
    <source>
        <dbReference type="EMBL" id="RFA08707.1"/>
    </source>
</evidence>
<dbReference type="InterPro" id="IPR050172">
    <property type="entry name" value="SsuD_RutA_monooxygenase"/>
</dbReference>
<comment type="caution">
    <text evidence="6">The sequence shown here is derived from an EMBL/GenBank/DDBJ whole genome shotgun (WGS) entry which is preliminary data.</text>
</comment>
<protein>
    <submittedName>
        <fullName evidence="6">LLM class F420-dependent oxidoreductase</fullName>
    </submittedName>
</protein>
<feature type="domain" description="Luciferase-like" evidence="5">
    <location>
        <begin position="8"/>
        <end position="242"/>
    </location>
</feature>
<dbReference type="CDD" id="cd01097">
    <property type="entry name" value="Tetrahydromethanopterin_reductase"/>
    <property type="match status" value="1"/>
</dbReference>
<keyword evidence="2" id="KW-0288">FMN</keyword>
<evidence type="ECO:0000256" key="4">
    <source>
        <dbReference type="ARBA" id="ARBA00023033"/>
    </source>
</evidence>
<reference evidence="6 7" key="1">
    <citation type="submission" date="2017-04" db="EMBL/GenBank/DDBJ databases">
        <title>Comparative genome analysis of Subtercola boreus.</title>
        <authorList>
            <person name="Cho Y.-J."/>
            <person name="Cho A."/>
            <person name="Kim O.-S."/>
            <person name="Lee J.-I."/>
        </authorList>
    </citation>
    <scope>NUCLEOTIDE SEQUENCE [LARGE SCALE GENOMIC DNA]</scope>
    <source>
        <strain evidence="6 7">K300</strain>
    </source>
</reference>
<keyword evidence="4" id="KW-0503">Monooxygenase</keyword>
<evidence type="ECO:0000256" key="3">
    <source>
        <dbReference type="ARBA" id="ARBA00023002"/>
    </source>
</evidence>
<dbReference type="GO" id="GO:0008726">
    <property type="term" value="F:alkanesulfonate monooxygenase activity"/>
    <property type="evidence" value="ECO:0007669"/>
    <property type="project" value="TreeGrafter"/>
</dbReference>
<organism evidence="6 7">
    <name type="scientific">Subtercola boreus</name>
    <dbReference type="NCBI Taxonomy" id="120213"/>
    <lineage>
        <taxon>Bacteria</taxon>
        <taxon>Bacillati</taxon>
        <taxon>Actinomycetota</taxon>
        <taxon>Actinomycetes</taxon>
        <taxon>Micrococcales</taxon>
        <taxon>Microbacteriaceae</taxon>
        <taxon>Subtercola</taxon>
    </lineage>
</organism>
<dbReference type="InterPro" id="IPR011251">
    <property type="entry name" value="Luciferase-like_dom"/>
</dbReference>
<dbReference type="Gene3D" id="3.20.20.30">
    <property type="entry name" value="Luciferase-like domain"/>
    <property type="match status" value="1"/>
</dbReference>
<gene>
    <name evidence="6" type="ORF">B7R54_05300</name>
</gene>
<dbReference type="RefSeq" id="WP_116414113.1">
    <property type="nucleotide sequence ID" value="NZ_NBWZ01000001.1"/>
</dbReference>
<dbReference type="Proteomes" id="UP000256486">
    <property type="component" value="Unassembled WGS sequence"/>
</dbReference>
<evidence type="ECO:0000256" key="2">
    <source>
        <dbReference type="ARBA" id="ARBA00022643"/>
    </source>
</evidence>
<evidence type="ECO:0000313" key="7">
    <source>
        <dbReference type="Proteomes" id="UP000256486"/>
    </source>
</evidence>
<dbReference type="InterPro" id="IPR022480">
    <property type="entry name" value="F420_MSMEG2906"/>
</dbReference>
<proteinExistence type="predicted"/>
<dbReference type="GO" id="GO:0046306">
    <property type="term" value="P:alkanesulfonate catabolic process"/>
    <property type="evidence" value="ECO:0007669"/>
    <property type="project" value="TreeGrafter"/>
</dbReference>